<dbReference type="InterPro" id="IPR012349">
    <property type="entry name" value="Split_barrel_FMN-bd"/>
</dbReference>
<sequence>MKGKKATVLTFADKCKNILASNWQGHLNTIKADAKGSKEDIYTSKVKYILRRGKPYIWVPEKDLHNVNTIIDERGSFAVSSPIPGPLTSLLGSMKKLPARVALTGDVEPLKDGKAQSAAESLREVLLSEQKAISQCSYTVSGVLSSSNLSYASRRESLKELLEGDEKYVVYKFNFRSSMFIDGNGGTYEVDFEDIKASKADPLAPFSAMLIDGINQSGARRRALMLFCFIYLNANARDAYMLSIDRKGFSVLGKVPSPVLKDGFSQSQWKEFRFTLKEEANDVETFCRQLVEMEEETVKKVSSYSGLQ</sequence>
<dbReference type="Gramene" id="Jr07_36430_p1">
    <property type="protein sequence ID" value="cds.Jr07_36430_p1"/>
    <property type="gene ID" value="Jr07_36430"/>
</dbReference>
<keyword evidence="1" id="KW-1185">Reference proteome</keyword>
<dbReference type="PANTHER" id="PTHR37375">
    <property type="entry name" value="EXPRESSED PROTEIN"/>
    <property type="match status" value="1"/>
</dbReference>
<protein>
    <submittedName>
        <fullName evidence="2 3">Uncharacterized protein LOC108986298</fullName>
    </submittedName>
</protein>
<dbReference type="InterPro" id="IPR037119">
    <property type="entry name" value="Haem_oxidase_HugZ-like_sf"/>
</dbReference>
<reference evidence="2 3" key="1">
    <citation type="submission" date="2025-04" db="UniProtKB">
        <authorList>
            <consortium name="RefSeq"/>
        </authorList>
    </citation>
    <scope>IDENTIFICATION</scope>
    <source>
        <tissue evidence="2 3">Leaves</tissue>
    </source>
</reference>
<dbReference type="KEGG" id="jre:108986298"/>
<name>A0A2I4E4U3_JUGRE</name>
<dbReference type="RefSeq" id="XP_018814420.1">
    <property type="nucleotide sequence ID" value="XM_018958875.2"/>
</dbReference>
<dbReference type="AlphaFoldDB" id="A0A2I4E4U3"/>
<dbReference type="Proteomes" id="UP000235220">
    <property type="component" value="Chromosome 7"/>
</dbReference>
<accession>A0A2I4E4U3</accession>
<gene>
    <name evidence="2 3" type="primary">LOC108986298</name>
</gene>
<dbReference type="RefSeq" id="XP_018814419.1">
    <property type="nucleotide sequence ID" value="XM_018958874.2"/>
</dbReference>
<dbReference type="SUPFAM" id="SSF50475">
    <property type="entry name" value="FMN-binding split barrel"/>
    <property type="match status" value="1"/>
</dbReference>
<organism evidence="1 2">
    <name type="scientific">Juglans regia</name>
    <name type="common">English walnut</name>
    <dbReference type="NCBI Taxonomy" id="51240"/>
    <lineage>
        <taxon>Eukaryota</taxon>
        <taxon>Viridiplantae</taxon>
        <taxon>Streptophyta</taxon>
        <taxon>Embryophyta</taxon>
        <taxon>Tracheophyta</taxon>
        <taxon>Spermatophyta</taxon>
        <taxon>Magnoliopsida</taxon>
        <taxon>eudicotyledons</taxon>
        <taxon>Gunneridae</taxon>
        <taxon>Pentapetalae</taxon>
        <taxon>rosids</taxon>
        <taxon>fabids</taxon>
        <taxon>Fagales</taxon>
        <taxon>Juglandaceae</taxon>
        <taxon>Juglans</taxon>
    </lineage>
</organism>
<dbReference type="PANTHER" id="PTHR37375:SF1">
    <property type="entry name" value="DUF2470 DOMAIN-CONTAINING PROTEIN"/>
    <property type="match status" value="1"/>
</dbReference>
<dbReference type="STRING" id="51240.A0A2I4E4U3"/>
<proteinExistence type="predicted"/>
<dbReference type="Gene3D" id="2.30.110.10">
    <property type="entry name" value="Electron Transport, Fmn-binding Protein, Chain A"/>
    <property type="match status" value="1"/>
</dbReference>
<evidence type="ECO:0000313" key="3">
    <source>
        <dbReference type="RefSeq" id="XP_018814420.1"/>
    </source>
</evidence>
<dbReference type="Gene3D" id="3.20.180.10">
    <property type="entry name" value="PNP-oxidase-like"/>
    <property type="match status" value="1"/>
</dbReference>
<evidence type="ECO:0000313" key="1">
    <source>
        <dbReference type="Proteomes" id="UP000235220"/>
    </source>
</evidence>
<dbReference type="OrthoDB" id="10256706at2759"/>
<dbReference type="GeneID" id="108986298"/>
<evidence type="ECO:0000313" key="2">
    <source>
        <dbReference type="RefSeq" id="XP_018814419.1"/>
    </source>
</evidence>